<evidence type="ECO:0008006" key="3">
    <source>
        <dbReference type="Google" id="ProtNLM"/>
    </source>
</evidence>
<protein>
    <recommendedName>
        <fullName evidence="3">Outer membrane lipoprotein-sorting protein</fullName>
    </recommendedName>
</protein>
<sequence length="264" mass="27738">MERKQVLACLAVAVLAFGAGCSGFLGNSESTATPGTGTDATESQRPVAVDGSLDATALFAMHNDTVRSAETFTQVGTVGGVFDTTMRANVSSGEVRATIERSGGRNSTAVYVDETGTQYSRVVTASGTEYYVTDGLNDGPDDLWKVTARPDENPIGSATIRAITATNWTVQGNTTSEGTTLLRFTASGLDATDRYDAATASSFTAELLVEPGRGIRKLNETVTRPGENGSTKRFSIVVEYTDFDTTAVDAPDWTDEARAQAADG</sequence>
<keyword evidence="2" id="KW-1185">Reference proteome</keyword>
<proteinExistence type="predicted"/>
<dbReference type="EMBL" id="JBHUDJ010000002">
    <property type="protein sequence ID" value="MFD1586396.1"/>
    <property type="molecule type" value="Genomic_DNA"/>
</dbReference>
<comment type="caution">
    <text evidence="1">The sequence shown here is derived from an EMBL/GenBank/DDBJ whole genome shotgun (WGS) entry which is preliminary data.</text>
</comment>
<reference evidence="1 2" key="1">
    <citation type="journal article" date="2019" name="Int. J. Syst. Evol. Microbiol.">
        <title>The Global Catalogue of Microorganisms (GCM) 10K type strain sequencing project: providing services to taxonomists for standard genome sequencing and annotation.</title>
        <authorList>
            <consortium name="The Broad Institute Genomics Platform"/>
            <consortium name="The Broad Institute Genome Sequencing Center for Infectious Disease"/>
            <person name="Wu L."/>
            <person name="Ma J."/>
        </authorList>
    </citation>
    <scope>NUCLEOTIDE SEQUENCE [LARGE SCALE GENOMIC DNA]</scope>
    <source>
        <strain evidence="1 2">CGMCC 1.12125</strain>
    </source>
</reference>
<name>A0ABD6C9L7_9EURY</name>
<dbReference type="Proteomes" id="UP001597119">
    <property type="component" value="Unassembled WGS sequence"/>
</dbReference>
<accession>A0ABD6C9L7</accession>
<evidence type="ECO:0000313" key="2">
    <source>
        <dbReference type="Proteomes" id="UP001597119"/>
    </source>
</evidence>
<organism evidence="1 2">
    <name type="scientific">Halorientalis brevis</name>
    <dbReference type="NCBI Taxonomy" id="1126241"/>
    <lineage>
        <taxon>Archaea</taxon>
        <taxon>Methanobacteriati</taxon>
        <taxon>Methanobacteriota</taxon>
        <taxon>Stenosarchaea group</taxon>
        <taxon>Halobacteria</taxon>
        <taxon>Halobacteriales</taxon>
        <taxon>Haloarculaceae</taxon>
        <taxon>Halorientalis</taxon>
    </lineage>
</organism>
<dbReference type="Pfam" id="PF24381">
    <property type="entry name" value="DUF7537"/>
    <property type="match status" value="1"/>
</dbReference>
<dbReference type="PROSITE" id="PS51257">
    <property type="entry name" value="PROKAR_LIPOPROTEIN"/>
    <property type="match status" value="1"/>
</dbReference>
<gene>
    <name evidence="1" type="ORF">ACFR9U_05345</name>
</gene>
<evidence type="ECO:0000313" key="1">
    <source>
        <dbReference type="EMBL" id="MFD1586396.1"/>
    </source>
</evidence>
<dbReference type="AlphaFoldDB" id="A0ABD6C9L7"/>
<dbReference type="InterPro" id="IPR055959">
    <property type="entry name" value="DUF7537"/>
</dbReference>
<dbReference type="RefSeq" id="WP_247379830.1">
    <property type="nucleotide sequence ID" value="NZ_JALLGV010000007.1"/>
</dbReference>